<dbReference type="EMBL" id="CAEZZD010000110">
    <property type="protein sequence ID" value="CAB4752199.1"/>
    <property type="molecule type" value="Genomic_DNA"/>
</dbReference>
<evidence type="ECO:0000313" key="7">
    <source>
        <dbReference type="EMBL" id="CAB5055126.1"/>
    </source>
</evidence>
<accession>A0A6J5Z8S8</accession>
<dbReference type="EMBL" id="CAFBPK010000004">
    <property type="protein sequence ID" value="CAB5013179.1"/>
    <property type="molecule type" value="Genomic_DNA"/>
</dbReference>
<gene>
    <name evidence="4" type="ORF">UFOPK2824_00757</name>
    <name evidence="5" type="ORF">UFOPK3037_00193</name>
    <name evidence="2" type="ORF">UFOPK3406_00179</name>
    <name evidence="3" type="ORF">UFOPK3925_00814</name>
    <name evidence="6" type="ORF">UFOPK4097_00450</name>
    <name evidence="7" type="ORF">UFOPK4301_01287</name>
</gene>
<dbReference type="AlphaFoldDB" id="A0A6J5Z8S8"/>
<dbReference type="InterPro" id="IPR029044">
    <property type="entry name" value="Nucleotide-diphossugar_trans"/>
</dbReference>
<evidence type="ECO:0000313" key="3">
    <source>
        <dbReference type="EMBL" id="CAB4338954.1"/>
    </source>
</evidence>
<dbReference type="EMBL" id="CAESAD010000004">
    <property type="protein sequence ID" value="CAB4338954.1"/>
    <property type="molecule type" value="Genomic_DNA"/>
</dbReference>
<evidence type="ECO:0000313" key="6">
    <source>
        <dbReference type="EMBL" id="CAB5013179.1"/>
    </source>
</evidence>
<dbReference type="SUPFAM" id="SSF53448">
    <property type="entry name" value="Nucleotide-diphospho-sugar transferases"/>
    <property type="match status" value="1"/>
</dbReference>
<protein>
    <submittedName>
        <fullName evidence="3">Unannotated protein</fullName>
    </submittedName>
</protein>
<evidence type="ECO:0000313" key="2">
    <source>
        <dbReference type="EMBL" id="CAB4330947.1"/>
    </source>
</evidence>
<sequence length="291" mass="32539">MTLDIALPFYGDVDYLKQTVASILTQTDRNWRLIVVDDGYPDDSIPGWFESLNDSRISYQRNPKNLGANGNYRKCIELVTSEFCLIMGADDILLPAFVNNVNQIIESNKDIGFLHTGVEVIDETGKTINSLTDRIKTFVRPNGSEDQLLSGEQVAKSLMRGNWMYFPSIVWNTKLLQQVGFRSDLNVCQDLGLAVDMLLLGKPMYVSSQVVFQYRRHSGSDSSLKAISGERFTEEKAFYSGLSNELAAAGWNVAARSARFHATSRLHALTLIPKAIRSGGAVTTLFRHVFR</sequence>
<dbReference type="PANTHER" id="PTHR43685">
    <property type="entry name" value="GLYCOSYLTRANSFERASE"/>
    <property type="match status" value="1"/>
</dbReference>
<dbReference type="EMBL" id="CAFBQG010000202">
    <property type="protein sequence ID" value="CAB5055126.1"/>
    <property type="molecule type" value="Genomic_DNA"/>
</dbReference>
<dbReference type="Gene3D" id="3.90.550.10">
    <property type="entry name" value="Spore Coat Polysaccharide Biosynthesis Protein SpsA, Chain A"/>
    <property type="match status" value="1"/>
</dbReference>
<dbReference type="Pfam" id="PF00535">
    <property type="entry name" value="Glycos_transf_2"/>
    <property type="match status" value="1"/>
</dbReference>
<dbReference type="EMBL" id="CAESAI010000002">
    <property type="protein sequence ID" value="CAB4330947.1"/>
    <property type="molecule type" value="Genomic_DNA"/>
</dbReference>
<dbReference type="InterPro" id="IPR001173">
    <property type="entry name" value="Glyco_trans_2-like"/>
</dbReference>
<reference evidence="3" key="1">
    <citation type="submission" date="2020-05" db="EMBL/GenBank/DDBJ databases">
        <authorList>
            <person name="Chiriac C."/>
            <person name="Salcher M."/>
            <person name="Ghai R."/>
            <person name="Kavagutti S V."/>
        </authorList>
    </citation>
    <scope>NUCLEOTIDE SEQUENCE</scope>
</reference>
<evidence type="ECO:0000313" key="4">
    <source>
        <dbReference type="EMBL" id="CAB4752199.1"/>
    </source>
</evidence>
<evidence type="ECO:0000259" key="1">
    <source>
        <dbReference type="Pfam" id="PF00535"/>
    </source>
</evidence>
<organism evidence="3">
    <name type="scientific">freshwater metagenome</name>
    <dbReference type="NCBI Taxonomy" id="449393"/>
    <lineage>
        <taxon>unclassified sequences</taxon>
        <taxon>metagenomes</taxon>
        <taxon>ecological metagenomes</taxon>
    </lineage>
</organism>
<dbReference type="PANTHER" id="PTHR43685:SF2">
    <property type="entry name" value="GLYCOSYLTRANSFERASE 2-LIKE DOMAIN-CONTAINING PROTEIN"/>
    <property type="match status" value="1"/>
</dbReference>
<proteinExistence type="predicted"/>
<evidence type="ECO:0000313" key="5">
    <source>
        <dbReference type="EMBL" id="CAB4794724.1"/>
    </source>
</evidence>
<feature type="domain" description="Glycosyltransferase 2-like" evidence="1">
    <location>
        <begin position="5"/>
        <end position="144"/>
    </location>
</feature>
<dbReference type="EMBL" id="CAFAAO010000002">
    <property type="protein sequence ID" value="CAB4794724.1"/>
    <property type="molecule type" value="Genomic_DNA"/>
</dbReference>
<dbReference type="InterPro" id="IPR050834">
    <property type="entry name" value="Glycosyltransf_2"/>
</dbReference>
<name>A0A6J5Z8S8_9ZZZZ</name>